<dbReference type="RefSeq" id="WP_406695670.1">
    <property type="nucleotide sequence ID" value="NZ_CP155447.1"/>
</dbReference>
<dbReference type="PANTHER" id="PTHR35564">
    <property type="match status" value="1"/>
</dbReference>
<protein>
    <submittedName>
        <fullName evidence="1">Type VI secretion system baseplate subunit TssG</fullName>
    </submittedName>
</protein>
<sequence length="375" mass="42032">MSDLLPKNLAQQLFEAPYGFDFFQTVRLLNRLNSSRVPVGLWGPPESESVRFRAHVSLSFPPSAIVDLALPGPGSRVPVLTQAFFGLTGPTGVLPRHYTELLLRLESSKEPERAALREWLDLFTHRLLSLFHRAWEKYRFPVTYERRDWGSGDFDTFSQSLFSLVGLGTPSVRSRLVVSTVATIEGTKTEAALARVDDLSLIYYAGILAHRPRNAIGLEALVGDYFALTARVSQHVGQWLLLEPDDRTQIGADATHNLLGAGAVLGDRVWDVQSKICIHLGPLSYTQFVEFLPDRAPVAERKAIFLLAQLVRLYVGQDLDFDVRLILRGNEVPDCLLEETQDIGPRLGWNTWLRSEPVTHDCDAVFEGHEVFQLS</sequence>
<dbReference type="Pfam" id="PF06996">
    <property type="entry name" value="T6SS_TssG"/>
    <property type="match status" value="1"/>
</dbReference>
<name>A0AAU7CCW4_9BACT</name>
<dbReference type="InterPro" id="IPR010732">
    <property type="entry name" value="T6SS_TssG-like"/>
</dbReference>
<organism evidence="1">
    <name type="scientific">Singulisphaera sp. Ch08</name>
    <dbReference type="NCBI Taxonomy" id="3120278"/>
    <lineage>
        <taxon>Bacteria</taxon>
        <taxon>Pseudomonadati</taxon>
        <taxon>Planctomycetota</taxon>
        <taxon>Planctomycetia</taxon>
        <taxon>Isosphaerales</taxon>
        <taxon>Isosphaeraceae</taxon>
        <taxon>Singulisphaera</taxon>
    </lineage>
</organism>
<accession>A0AAU7CCW4</accession>
<dbReference type="NCBIfam" id="TIGR03347">
    <property type="entry name" value="VI_chp_1"/>
    <property type="match status" value="1"/>
</dbReference>
<dbReference type="AlphaFoldDB" id="A0AAU7CCW4"/>
<reference evidence="1" key="1">
    <citation type="submission" date="2024-05" db="EMBL/GenBank/DDBJ databases">
        <title>Planctomycetes of the genus Singulisphaera possess chitinolytic capabilities.</title>
        <authorList>
            <person name="Ivanova A."/>
        </authorList>
    </citation>
    <scope>NUCLEOTIDE SEQUENCE</scope>
    <source>
        <strain evidence="1">Ch08T</strain>
    </source>
</reference>
<dbReference type="EMBL" id="CP155447">
    <property type="protein sequence ID" value="XBH02930.1"/>
    <property type="molecule type" value="Genomic_DNA"/>
</dbReference>
<dbReference type="PANTHER" id="PTHR35564:SF4">
    <property type="entry name" value="CYTOPLASMIC PROTEIN"/>
    <property type="match status" value="1"/>
</dbReference>
<evidence type="ECO:0000313" key="1">
    <source>
        <dbReference type="EMBL" id="XBH02930.1"/>
    </source>
</evidence>
<gene>
    <name evidence="1" type="primary">tssG</name>
    <name evidence="1" type="ORF">V5E97_32165</name>
</gene>
<proteinExistence type="predicted"/>